<dbReference type="EMBL" id="BQNB010012443">
    <property type="protein sequence ID" value="GJT03622.1"/>
    <property type="molecule type" value="Genomic_DNA"/>
</dbReference>
<feature type="region of interest" description="Disordered" evidence="5">
    <location>
        <begin position="277"/>
        <end position="298"/>
    </location>
</feature>
<organism evidence="7 8">
    <name type="scientific">Tanacetum coccineum</name>
    <dbReference type="NCBI Taxonomy" id="301880"/>
    <lineage>
        <taxon>Eukaryota</taxon>
        <taxon>Viridiplantae</taxon>
        <taxon>Streptophyta</taxon>
        <taxon>Embryophyta</taxon>
        <taxon>Tracheophyta</taxon>
        <taxon>Spermatophyta</taxon>
        <taxon>Magnoliopsida</taxon>
        <taxon>eudicotyledons</taxon>
        <taxon>Gunneridae</taxon>
        <taxon>Pentapetalae</taxon>
        <taxon>asterids</taxon>
        <taxon>campanulids</taxon>
        <taxon>Asterales</taxon>
        <taxon>Asteraceae</taxon>
        <taxon>Asteroideae</taxon>
        <taxon>Anthemideae</taxon>
        <taxon>Anthemidinae</taxon>
        <taxon>Tanacetum</taxon>
    </lineage>
</organism>
<evidence type="ECO:0000313" key="8">
    <source>
        <dbReference type="Proteomes" id="UP001151760"/>
    </source>
</evidence>
<proteinExistence type="predicted"/>
<name>A0ABQ5APR2_9ASTR</name>
<dbReference type="PANTHER" id="PTHR31973:SF195">
    <property type="entry name" value="MUDR FAMILY TRANSPOSASE"/>
    <property type="match status" value="1"/>
</dbReference>
<comment type="caution">
    <text evidence="7">The sequence shown here is derived from an EMBL/GenBank/DDBJ whole genome shotgun (WGS) entry which is preliminary data.</text>
</comment>
<dbReference type="InterPro" id="IPR006564">
    <property type="entry name" value="Znf_PMZ"/>
</dbReference>
<keyword evidence="3" id="KW-0862">Zinc</keyword>
<sequence>MNFKVTLVYESSKHLVLLPKEIQYLELLRYVGKKFDISDNSVISLYYKVQKLSRLALKVSLVSPRHDFDLNVSLLPVEPDNQFNVLPQWQRLSFANMPITPPPPEPNIKIPQGKNLVAARMDGNNQILPIAMGVIQGETGASWTWFMTDASDDELTPWAAAKVKDKMLKSLNWKVNDIDSLKVYQVFDNKSIQQVDCINFICTCRKWQLPGLPCGHVCVVSRVCGLTNCNLWAQPWFMNTTLKDTYRELVYPLKDVSMWEAPNDLQQVLPSVMVKQPARRPKNTNHILSKGEAPSLDR</sequence>
<feature type="domain" description="SWIM-type" evidence="6">
    <location>
        <begin position="184"/>
        <end position="225"/>
    </location>
</feature>
<evidence type="ECO:0000256" key="3">
    <source>
        <dbReference type="ARBA" id="ARBA00022833"/>
    </source>
</evidence>
<evidence type="ECO:0000256" key="1">
    <source>
        <dbReference type="ARBA" id="ARBA00022723"/>
    </source>
</evidence>
<dbReference type="InterPro" id="IPR007527">
    <property type="entry name" value="Znf_SWIM"/>
</dbReference>
<evidence type="ECO:0000256" key="5">
    <source>
        <dbReference type="SAM" id="MobiDB-lite"/>
    </source>
</evidence>
<evidence type="ECO:0000313" key="7">
    <source>
        <dbReference type="EMBL" id="GJT03622.1"/>
    </source>
</evidence>
<keyword evidence="2 4" id="KW-0863">Zinc-finger</keyword>
<dbReference type="PANTHER" id="PTHR31973">
    <property type="entry name" value="POLYPROTEIN, PUTATIVE-RELATED"/>
    <property type="match status" value="1"/>
</dbReference>
<keyword evidence="8" id="KW-1185">Reference proteome</keyword>
<evidence type="ECO:0000256" key="2">
    <source>
        <dbReference type="ARBA" id="ARBA00022771"/>
    </source>
</evidence>
<accession>A0ABQ5APR2</accession>
<reference evidence="7" key="2">
    <citation type="submission" date="2022-01" db="EMBL/GenBank/DDBJ databases">
        <authorList>
            <person name="Yamashiro T."/>
            <person name="Shiraishi A."/>
            <person name="Satake H."/>
            <person name="Nakayama K."/>
        </authorList>
    </citation>
    <scope>NUCLEOTIDE SEQUENCE</scope>
</reference>
<gene>
    <name evidence="7" type="ORF">Tco_0838084</name>
</gene>
<keyword evidence="1" id="KW-0479">Metal-binding</keyword>
<reference evidence="7" key="1">
    <citation type="journal article" date="2022" name="Int. J. Mol. Sci.">
        <title>Draft Genome of Tanacetum Coccineum: Genomic Comparison of Closely Related Tanacetum-Family Plants.</title>
        <authorList>
            <person name="Yamashiro T."/>
            <person name="Shiraishi A."/>
            <person name="Nakayama K."/>
            <person name="Satake H."/>
        </authorList>
    </citation>
    <scope>NUCLEOTIDE SEQUENCE</scope>
</reference>
<dbReference type="SMART" id="SM00575">
    <property type="entry name" value="ZnF_PMZ"/>
    <property type="match status" value="1"/>
</dbReference>
<dbReference type="PROSITE" id="PS50966">
    <property type="entry name" value="ZF_SWIM"/>
    <property type="match status" value="1"/>
</dbReference>
<dbReference type="Proteomes" id="UP001151760">
    <property type="component" value="Unassembled WGS sequence"/>
</dbReference>
<protein>
    <submittedName>
        <fullName evidence="7">Transposase, MuDR, MULE transposase domain protein</fullName>
    </submittedName>
</protein>
<evidence type="ECO:0000259" key="6">
    <source>
        <dbReference type="PROSITE" id="PS50966"/>
    </source>
</evidence>
<evidence type="ECO:0000256" key="4">
    <source>
        <dbReference type="PROSITE-ProRule" id="PRU00325"/>
    </source>
</evidence>